<dbReference type="eggNOG" id="COG0224">
    <property type="taxonomic scope" value="Bacteria"/>
</dbReference>
<dbReference type="SUPFAM" id="SSF52943">
    <property type="entry name" value="ATP synthase (F1-ATPase), gamma subunit"/>
    <property type="match status" value="1"/>
</dbReference>
<evidence type="ECO:0000256" key="1">
    <source>
        <dbReference type="ARBA" id="ARBA00003456"/>
    </source>
</evidence>
<comment type="subunit">
    <text evidence="10">F-type ATPases have 2 components, CF(1) - the catalytic core - and CF(0) - the membrane proton channel. CF(1) has five subunits: alpha(3), beta(3), gamma(1), delta(1), epsilon(1). CF(0) has three main subunits: a, b and c.</text>
</comment>
<evidence type="ECO:0000256" key="8">
    <source>
        <dbReference type="ARBA" id="ARBA00023196"/>
    </source>
</evidence>
<keyword evidence="5 10" id="KW-0375">Hydrogen ion transport</keyword>
<dbReference type="AlphaFoldDB" id="D1AKS1"/>
<dbReference type="HOGENOM" id="CLU_050669_0_1_0"/>
<keyword evidence="8 10" id="KW-0139">CF(1)</keyword>
<dbReference type="PANTHER" id="PTHR11693">
    <property type="entry name" value="ATP SYNTHASE GAMMA CHAIN"/>
    <property type="match status" value="1"/>
</dbReference>
<dbReference type="HAMAP" id="MF_00815">
    <property type="entry name" value="ATP_synth_gamma_bact"/>
    <property type="match status" value="1"/>
</dbReference>
<dbReference type="STRING" id="526218.Sterm_0202"/>
<evidence type="ECO:0000256" key="7">
    <source>
        <dbReference type="ARBA" id="ARBA00023136"/>
    </source>
</evidence>
<protein>
    <recommendedName>
        <fullName evidence="10">ATP synthase gamma chain</fullName>
    </recommendedName>
    <alternativeName>
        <fullName evidence="10">ATP synthase F1 sector gamma subunit</fullName>
    </alternativeName>
    <alternativeName>
        <fullName evidence="10">F-ATPase gamma subunit</fullName>
    </alternativeName>
</protein>
<dbReference type="GO" id="GO:0042777">
    <property type="term" value="P:proton motive force-driven plasma membrane ATP synthesis"/>
    <property type="evidence" value="ECO:0007669"/>
    <property type="project" value="UniProtKB-UniRule"/>
</dbReference>
<proteinExistence type="inferred from homology"/>
<evidence type="ECO:0000256" key="2">
    <source>
        <dbReference type="ARBA" id="ARBA00004170"/>
    </source>
</evidence>
<keyword evidence="10" id="KW-1003">Cell membrane</keyword>
<sequence>MSANMKEIKGRIESIKSTSQITNAMNVVSSTKFKKFQTLTLSTRKYSEAIEETLGNVAGSLKSVHHVLFDGKREVKRIGVIMMTSDRGLCGSFNSNTFKELEKLVASYGEKGVKVSVIAVGRKSRDYCKRRGINVDAEYIQLIPETMFEKAKGISENIAEFYLSDIYDEVHIIYSKFISAIQYELKVERLLPLERREAKTNKEYIFEPSIEDVLRSLLPKSLNIKIYQSLLENTASEHSARMTAMQSASDNAKDILDELTLDYNRVRQSIITQELTEIIGGSNALK</sequence>
<keyword evidence="6 10" id="KW-0406">Ion transport</keyword>
<dbReference type="CDD" id="cd12151">
    <property type="entry name" value="F1-ATPase_gamma"/>
    <property type="match status" value="1"/>
</dbReference>
<keyword evidence="4 10" id="KW-0813">Transport</keyword>
<dbReference type="PRINTS" id="PR00126">
    <property type="entry name" value="ATPASEGAMMA"/>
</dbReference>
<dbReference type="PANTHER" id="PTHR11693:SF22">
    <property type="entry name" value="ATP SYNTHASE SUBUNIT GAMMA, MITOCHONDRIAL"/>
    <property type="match status" value="1"/>
</dbReference>
<keyword evidence="12" id="KW-1185">Reference proteome</keyword>
<evidence type="ECO:0000256" key="5">
    <source>
        <dbReference type="ARBA" id="ARBA00022781"/>
    </source>
</evidence>
<dbReference type="GO" id="GO:0045259">
    <property type="term" value="C:proton-transporting ATP synthase complex"/>
    <property type="evidence" value="ECO:0007669"/>
    <property type="project" value="UniProtKB-KW"/>
</dbReference>
<evidence type="ECO:0000256" key="10">
    <source>
        <dbReference type="HAMAP-Rule" id="MF_00815"/>
    </source>
</evidence>
<dbReference type="Gene3D" id="1.10.287.80">
    <property type="entry name" value="ATP synthase, gamma subunit, helix hairpin domain"/>
    <property type="match status" value="1"/>
</dbReference>
<dbReference type="Pfam" id="PF00231">
    <property type="entry name" value="ATP-synt"/>
    <property type="match status" value="1"/>
</dbReference>
<evidence type="ECO:0000256" key="9">
    <source>
        <dbReference type="ARBA" id="ARBA00023310"/>
    </source>
</evidence>
<gene>
    <name evidence="10" type="primary">atpG</name>
    <name evidence="11" type="ordered locus">Sterm_0202</name>
</gene>
<reference evidence="12" key="1">
    <citation type="submission" date="2009-09" db="EMBL/GenBank/DDBJ databases">
        <title>The complete chromosome of Sebaldella termitidis ATCC 33386.</title>
        <authorList>
            <consortium name="US DOE Joint Genome Institute (JGI-PGF)"/>
            <person name="Lucas S."/>
            <person name="Copeland A."/>
            <person name="Lapidus A."/>
            <person name="Glavina del Rio T."/>
            <person name="Dalin E."/>
            <person name="Tice H."/>
            <person name="Bruce D."/>
            <person name="Goodwin L."/>
            <person name="Pitluck S."/>
            <person name="Kyrpides N."/>
            <person name="Mavromatis K."/>
            <person name="Ivanova N."/>
            <person name="Mikhailova N."/>
            <person name="Sims D."/>
            <person name="Meincke L."/>
            <person name="Brettin T."/>
            <person name="Detter J.C."/>
            <person name="Han C."/>
            <person name="Larimer F."/>
            <person name="Land M."/>
            <person name="Hauser L."/>
            <person name="Markowitz V."/>
            <person name="Cheng J.F."/>
            <person name="Hugenholtz P."/>
            <person name="Woyke T."/>
            <person name="Wu D."/>
            <person name="Eisen J.A."/>
        </authorList>
    </citation>
    <scope>NUCLEOTIDE SEQUENCE [LARGE SCALE GENOMIC DNA]</scope>
    <source>
        <strain evidence="12">ATCC 33386 / NCTC 11300</strain>
    </source>
</reference>
<accession>D1AKS1</accession>
<dbReference type="GO" id="GO:0046933">
    <property type="term" value="F:proton-transporting ATP synthase activity, rotational mechanism"/>
    <property type="evidence" value="ECO:0007669"/>
    <property type="project" value="UniProtKB-UniRule"/>
</dbReference>
<name>D1AKS1_SEBTE</name>
<dbReference type="Gene3D" id="3.40.1380.10">
    <property type="match status" value="1"/>
</dbReference>
<dbReference type="InterPro" id="IPR000131">
    <property type="entry name" value="ATP_synth_F1_gsu"/>
</dbReference>
<dbReference type="RefSeq" id="WP_012859686.1">
    <property type="nucleotide sequence ID" value="NC_013517.1"/>
</dbReference>
<dbReference type="Proteomes" id="UP000000845">
    <property type="component" value="Chromosome"/>
</dbReference>
<reference evidence="11 12" key="2">
    <citation type="journal article" date="2010" name="Stand. Genomic Sci.">
        <title>Complete genome sequence of Sebaldella termitidis type strain (NCTC 11300).</title>
        <authorList>
            <person name="Harmon-Smith M."/>
            <person name="Celia L."/>
            <person name="Chertkov O."/>
            <person name="Lapidus A."/>
            <person name="Copeland A."/>
            <person name="Glavina Del Rio T."/>
            <person name="Nolan M."/>
            <person name="Lucas S."/>
            <person name="Tice H."/>
            <person name="Cheng J.F."/>
            <person name="Han C."/>
            <person name="Detter J.C."/>
            <person name="Bruce D."/>
            <person name="Goodwin L."/>
            <person name="Pitluck S."/>
            <person name="Pati A."/>
            <person name="Liolios K."/>
            <person name="Ivanova N."/>
            <person name="Mavromatis K."/>
            <person name="Mikhailova N."/>
            <person name="Chen A."/>
            <person name="Palaniappan K."/>
            <person name="Land M."/>
            <person name="Hauser L."/>
            <person name="Chang Y.J."/>
            <person name="Jeffries C.D."/>
            <person name="Brettin T."/>
            <person name="Goker M."/>
            <person name="Beck B."/>
            <person name="Bristow J."/>
            <person name="Eisen J.A."/>
            <person name="Markowitz V."/>
            <person name="Hugenholtz P."/>
            <person name="Kyrpides N.C."/>
            <person name="Klenk H.P."/>
            <person name="Chen F."/>
        </authorList>
    </citation>
    <scope>NUCLEOTIDE SEQUENCE [LARGE SCALE GENOMIC DNA]</scope>
    <source>
        <strain evidence="12">ATCC 33386 / NCTC 11300</strain>
    </source>
</reference>
<dbReference type="InterPro" id="IPR035968">
    <property type="entry name" value="ATP_synth_F1_ATPase_gsu"/>
</dbReference>
<keyword evidence="9 10" id="KW-0066">ATP synthesis</keyword>
<evidence type="ECO:0000313" key="12">
    <source>
        <dbReference type="Proteomes" id="UP000000845"/>
    </source>
</evidence>
<comment type="similarity">
    <text evidence="3 10">Belongs to the ATPase gamma chain family.</text>
</comment>
<evidence type="ECO:0000256" key="4">
    <source>
        <dbReference type="ARBA" id="ARBA00022448"/>
    </source>
</evidence>
<keyword evidence="10" id="KW-0997">Cell inner membrane</keyword>
<dbReference type="NCBIfam" id="TIGR01146">
    <property type="entry name" value="ATPsyn_F1gamma"/>
    <property type="match status" value="1"/>
</dbReference>
<evidence type="ECO:0000256" key="6">
    <source>
        <dbReference type="ARBA" id="ARBA00023065"/>
    </source>
</evidence>
<evidence type="ECO:0000313" key="11">
    <source>
        <dbReference type="EMBL" id="ACZ07087.1"/>
    </source>
</evidence>
<keyword evidence="7 10" id="KW-0472">Membrane</keyword>
<comment type="function">
    <text evidence="1 10">Produces ATP from ADP in the presence of a proton gradient across the membrane. The gamma chain is believed to be important in regulating ATPase activity and the flow of protons through the CF(0) complex.</text>
</comment>
<dbReference type="KEGG" id="str:Sterm_0202"/>
<dbReference type="EMBL" id="CP001739">
    <property type="protein sequence ID" value="ACZ07087.1"/>
    <property type="molecule type" value="Genomic_DNA"/>
</dbReference>
<dbReference type="GO" id="GO:0005886">
    <property type="term" value="C:plasma membrane"/>
    <property type="evidence" value="ECO:0007669"/>
    <property type="project" value="UniProtKB-SubCell"/>
</dbReference>
<comment type="subcellular location">
    <subcellularLocation>
        <location evidence="10">Cell inner membrane</location>
        <topology evidence="10">Peripheral membrane protein</topology>
    </subcellularLocation>
    <subcellularLocation>
        <location evidence="2">Membrane</location>
        <topology evidence="2">Peripheral membrane protein</topology>
    </subcellularLocation>
</comment>
<evidence type="ECO:0000256" key="3">
    <source>
        <dbReference type="ARBA" id="ARBA00007681"/>
    </source>
</evidence>
<dbReference type="GO" id="GO:0005524">
    <property type="term" value="F:ATP binding"/>
    <property type="evidence" value="ECO:0007669"/>
    <property type="project" value="UniProtKB-UniRule"/>
</dbReference>
<organism evidence="11 12">
    <name type="scientific">Sebaldella termitidis (strain ATCC 33386 / NCTC 11300)</name>
    <dbReference type="NCBI Taxonomy" id="526218"/>
    <lineage>
        <taxon>Bacteria</taxon>
        <taxon>Fusobacteriati</taxon>
        <taxon>Fusobacteriota</taxon>
        <taxon>Fusobacteriia</taxon>
        <taxon>Fusobacteriales</taxon>
        <taxon>Leptotrichiaceae</taxon>
        <taxon>Sebaldella</taxon>
    </lineage>
</organism>